<dbReference type="RefSeq" id="WP_145847077.1">
    <property type="nucleotide sequence ID" value="NZ_CP042239.1"/>
</dbReference>
<dbReference type="PROSITE" id="PS51318">
    <property type="entry name" value="TAT"/>
    <property type="match status" value="1"/>
</dbReference>
<protein>
    <submittedName>
        <fullName evidence="3">Alpha/beta hydrolase</fullName>
    </submittedName>
</protein>
<dbReference type="InterPro" id="IPR050300">
    <property type="entry name" value="GDXG_lipolytic_enzyme"/>
</dbReference>
<dbReference type="EMBL" id="CP042239">
    <property type="protein sequence ID" value="QDX26448.1"/>
    <property type="molecule type" value="Genomic_DNA"/>
</dbReference>
<accession>A0A518RG66</accession>
<evidence type="ECO:0000256" key="1">
    <source>
        <dbReference type="ARBA" id="ARBA00022801"/>
    </source>
</evidence>
<dbReference type="GO" id="GO:0016787">
    <property type="term" value="F:hydrolase activity"/>
    <property type="evidence" value="ECO:0007669"/>
    <property type="project" value="UniProtKB-KW"/>
</dbReference>
<dbReference type="Proteomes" id="UP000318055">
    <property type="component" value="Chromosome"/>
</dbReference>
<sequence>MTDRIETLLQPGRRAFLATVGGGAVLVASAATAQTAPPSTGQPGPAGLPDPVETIDLWPNGAPGLPVSPPVETVIERSTDRDLTDRAVLGITRPRMVVFRPNRPNGAAVMITPGGGYRHIVIDKEGYEMGRWLSARGFTVFVLFYRLPGEGWAAGPNVALADAQRAMRLIRHRARDYGIDPQRVAAMGFSAGGHLCADLLTRFDAGVYAPVDAADRQPARPVAAAPIYPVISMTAPNAHPGSRTLLIGASADAALERAHSPHLNVPANAPPVFLLHAEDDDVVPVENALRLRAALRAKGVPVETHLFAHGGHGFGLRKTLGKPVAAWPDLFLAWAGGLLV</sequence>
<proteinExistence type="predicted"/>
<dbReference type="AlphaFoldDB" id="A0A518RG66"/>
<feature type="domain" description="BD-FAE-like" evidence="2">
    <location>
        <begin position="109"/>
        <end position="295"/>
    </location>
</feature>
<dbReference type="InterPro" id="IPR049492">
    <property type="entry name" value="BD-FAE-like_dom"/>
</dbReference>
<name>A0A518RG66_9SPHN</name>
<dbReference type="Pfam" id="PF20434">
    <property type="entry name" value="BD-FAE"/>
    <property type="match status" value="1"/>
</dbReference>
<organism evidence="3 4">
    <name type="scientific">Sphingomonas suaedae</name>
    <dbReference type="NCBI Taxonomy" id="2599297"/>
    <lineage>
        <taxon>Bacteria</taxon>
        <taxon>Pseudomonadati</taxon>
        <taxon>Pseudomonadota</taxon>
        <taxon>Alphaproteobacteria</taxon>
        <taxon>Sphingomonadales</taxon>
        <taxon>Sphingomonadaceae</taxon>
        <taxon>Sphingomonas</taxon>
    </lineage>
</organism>
<dbReference type="Gene3D" id="3.40.50.1820">
    <property type="entry name" value="alpha/beta hydrolase"/>
    <property type="match status" value="1"/>
</dbReference>
<evidence type="ECO:0000259" key="2">
    <source>
        <dbReference type="Pfam" id="PF20434"/>
    </source>
</evidence>
<gene>
    <name evidence="3" type="ORF">FPZ54_10720</name>
</gene>
<evidence type="ECO:0000313" key="4">
    <source>
        <dbReference type="Proteomes" id="UP000318055"/>
    </source>
</evidence>
<dbReference type="OrthoDB" id="9771666at2"/>
<evidence type="ECO:0000313" key="3">
    <source>
        <dbReference type="EMBL" id="QDX26448.1"/>
    </source>
</evidence>
<dbReference type="PANTHER" id="PTHR48081">
    <property type="entry name" value="AB HYDROLASE SUPERFAMILY PROTEIN C4A8.06C"/>
    <property type="match status" value="1"/>
</dbReference>
<dbReference type="InterPro" id="IPR029058">
    <property type="entry name" value="AB_hydrolase_fold"/>
</dbReference>
<keyword evidence="1 3" id="KW-0378">Hydrolase</keyword>
<dbReference type="SUPFAM" id="SSF53474">
    <property type="entry name" value="alpha/beta-Hydrolases"/>
    <property type="match status" value="1"/>
</dbReference>
<dbReference type="PANTHER" id="PTHR48081:SF6">
    <property type="entry name" value="PEPTIDASE S9 PROLYL OLIGOPEPTIDASE CATALYTIC DOMAIN-CONTAINING PROTEIN"/>
    <property type="match status" value="1"/>
</dbReference>
<keyword evidence="4" id="KW-1185">Reference proteome</keyword>
<reference evidence="3 4" key="1">
    <citation type="submission" date="2019-07" db="EMBL/GenBank/DDBJ databases">
        <title>Sphingomonas alkalisoli sp. nov., isolated from rhizosphere soil of Suaedae salsa.</title>
        <authorList>
            <person name="Zhang H."/>
            <person name="Xu L."/>
            <person name="Zhang J.-X."/>
            <person name="Sun J.-Q."/>
        </authorList>
    </citation>
    <scope>NUCLEOTIDE SEQUENCE [LARGE SCALE GENOMIC DNA]</scope>
    <source>
        <strain evidence="3 4">XS-10</strain>
    </source>
</reference>
<dbReference type="KEGG" id="ssua:FPZ54_10720"/>
<dbReference type="InterPro" id="IPR006311">
    <property type="entry name" value="TAT_signal"/>
</dbReference>